<accession>A0A5M6DAQ8</accession>
<dbReference type="Proteomes" id="UP000324479">
    <property type="component" value="Unassembled WGS sequence"/>
</dbReference>
<dbReference type="RefSeq" id="WP_150076251.1">
    <property type="nucleotide sequence ID" value="NZ_VWOX01000004.1"/>
</dbReference>
<comment type="caution">
    <text evidence="2">The sequence shown here is derived from an EMBL/GenBank/DDBJ whole genome shotgun (WGS) entry which is preliminary data.</text>
</comment>
<name>A0A5M6DAQ8_9BACT</name>
<keyword evidence="3" id="KW-1185">Reference proteome</keyword>
<proteinExistence type="predicted"/>
<dbReference type="AlphaFoldDB" id="A0A5M6DAQ8"/>
<keyword evidence="1" id="KW-0732">Signal</keyword>
<dbReference type="EMBL" id="VWOX01000004">
    <property type="protein sequence ID" value="KAA5544637.1"/>
    <property type="molecule type" value="Genomic_DNA"/>
</dbReference>
<sequence length="110" mass="12857">MKRFLKYLAIPLFAFALVFVTGDRNANAGGFSLRIGGFGNPYYSRGFSIGNNYYPRTYRSYRYGGAYRHSYRPHYDYHPPSVYRHGNHYDYVPGHYDFHQGGHHGHHGHH</sequence>
<organism evidence="2 3">
    <name type="scientific">Roseiconus nitratireducens</name>
    <dbReference type="NCBI Taxonomy" id="2605748"/>
    <lineage>
        <taxon>Bacteria</taxon>
        <taxon>Pseudomonadati</taxon>
        <taxon>Planctomycetota</taxon>
        <taxon>Planctomycetia</taxon>
        <taxon>Pirellulales</taxon>
        <taxon>Pirellulaceae</taxon>
        <taxon>Roseiconus</taxon>
    </lineage>
</organism>
<evidence type="ECO:0000313" key="3">
    <source>
        <dbReference type="Proteomes" id="UP000324479"/>
    </source>
</evidence>
<gene>
    <name evidence="2" type="ORF">FYK55_10025</name>
</gene>
<evidence type="ECO:0000256" key="1">
    <source>
        <dbReference type="SAM" id="SignalP"/>
    </source>
</evidence>
<evidence type="ECO:0000313" key="2">
    <source>
        <dbReference type="EMBL" id="KAA5544637.1"/>
    </source>
</evidence>
<feature type="chain" id="PRO_5024287573" evidence="1">
    <location>
        <begin position="27"/>
        <end position="110"/>
    </location>
</feature>
<protein>
    <submittedName>
        <fullName evidence="2">Uncharacterized protein</fullName>
    </submittedName>
</protein>
<reference evidence="2 3" key="1">
    <citation type="submission" date="2019-08" db="EMBL/GenBank/DDBJ databases">
        <authorList>
            <person name="Dhanesh K."/>
            <person name="Kumar G."/>
            <person name="Sasikala C."/>
            <person name="Venkata Ramana C."/>
        </authorList>
    </citation>
    <scope>NUCLEOTIDE SEQUENCE [LARGE SCALE GENOMIC DNA]</scope>
    <source>
        <strain evidence="2 3">JC645</strain>
    </source>
</reference>
<feature type="signal peptide" evidence="1">
    <location>
        <begin position="1"/>
        <end position="26"/>
    </location>
</feature>